<reference evidence="1 2" key="1">
    <citation type="submission" date="2013-01" db="EMBL/GenBank/DDBJ databases">
        <authorList>
            <person name="Harkins D.M."/>
            <person name="Durkin A.S."/>
            <person name="Brinkac L.M."/>
            <person name="Haft D.H."/>
            <person name="Selengut J.D."/>
            <person name="Sanka R."/>
            <person name="DePew J."/>
            <person name="Purushe J."/>
            <person name="Matthias M.A."/>
            <person name="Vinetz J.M."/>
            <person name="Sutton G.G."/>
            <person name="Nierman W.C."/>
            <person name="Fouts D.E."/>
        </authorList>
    </citation>
    <scope>NUCLEOTIDE SEQUENCE [LARGE SCALE GENOMIC DNA]</scope>
    <source>
        <strain evidence="1 2">ZUN179</strain>
    </source>
</reference>
<proteinExistence type="predicted"/>
<organism evidence="1 2">
    <name type="scientific">Leptospira santarosai str. ZUN179</name>
    <dbReference type="NCBI Taxonomy" id="1049985"/>
    <lineage>
        <taxon>Bacteria</taxon>
        <taxon>Pseudomonadati</taxon>
        <taxon>Spirochaetota</taxon>
        <taxon>Spirochaetia</taxon>
        <taxon>Leptospirales</taxon>
        <taxon>Leptospiraceae</taxon>
        <taxon>Leptospira</taxon>
    </lineage>
</organism>
<protein>
    <submittedName>
        <fullName evidence="1">Uncharacterized protein</fullName>
    </submittedName>
</protein>
<accession>M6UYP5</accession>
<sequence length="49" mass="5869">MKANIELMVNRTILYFFSFYRDYGTPSGTVFRGDNDAKKFSKRFHRVSR</sequence>
<gene>
    <name evidence="1" type="ORF">LEP1GSC187_0630</name>
</gene>
<name>M6UYP5_9LEPT</name>
<evidence type="ECO:0000313" key="2">
    <source>
        <dbReference type="Proteomes" id="UP000012160"/>
    </source>
</evidence>
<comment type="caution">
    <text evidence="1">The sequence shown here is derived from an EMBL/GenBank/DDBJ whole genome shotgun (WGS) entry which is preliminary data.</text>
</comment>
<dbReference type="AlphaFoldDB" id="M6UYP5"/>
<dbReference type="EMBL" id="AHOQ02000022">
    <property type="protein sequence ID" value="EMO46119.1"/>
    <property type="molecule type" value="Genomic_DNA"/>
</dbReference>
<dbReference type="Proteomes" id="UP000012160">
    <property type="component" value="Unassembled WGS sequence"/>
</dbReference>
<evidence type="ECO:0000313" key="1">
    <source>
        <dbReference type="EMBL" id="EMO46119.1"/>
    </source>
</evidence>